<evidence type="ECO:0000256" key="1">
    <source>
        <dbReference type="ARBA" id="ARBA00007274"/>
    </source>
</evidence>
<dbReference type="InterPro" id="IPR018357">
    <property type="entry name" value="Hexapep_transf_CS"/>
</dbReference>
<keyword evidence="4" id="KW-0012">Acyltransferase</keyword>
<dbReference type="InterPro" id="IPR050179">
    <property type="entry name" value="Trans_hexapeptide_repeat"/>
</dbReference>
<dbReference type="EMBL" id="JAENII010000007">
    <property type="protein sequence ID" value="MBK1827514.1"/>
    <property type="molecule type" value="Genomic_DNA"/>
</dbReference>
<evidence type="ECO:0000313" key="5">
    <source>
        <dbReference type="EMBL" id="MBK1827514.1"/>
    </source>
</evidence>
<reference evidence="5" key="1">
    <citation type="submission" date="2021-01" db="EMBL/GenBank/DDBJ databases">
        <title>Modified the classification status of verrucomicrobia.</title>
        <authorList>
            <person name="Feng X."/>
        </authorList>
    </citation>
    <scope>NUCLEOTIDE SEQUENCE</scope>
    <source>
        <strain evidence="5">KCTC 22201</strain>
    </source>
</reference>
<dbReference type="AlphaFoldDB" id="A0A934RE24"/>
<dbReference type="RefSeq" id="WP_200279031.1">
    <property type="nucleotide sequence ID" value="NZ_JAENII010000007.1"/>
</dbReference>
<evidence type="ECO:0000256" key="4">
    <source>
        <dbReference type="ARBA" id="ARBA00023315"/>
    </source>
</evidence>
<keyword evidence="6" id="KW-1185">Reference proteome</keyword>
<dbReference type="InterPro" id="IPR001451">
    <property type="entry name" value="Hexapep"/>
</dbReference>
<sequence>MKQWLRQWRHQRRFAPYGKPEFVHPSARISRNSSLEGPVCVGPGCRVKQSSIGGYSYLAYDIRIHDGTIGRYCSIGPEVIIGGLGKHPTDHFSTSPLTYSPSHPLSERLGHSKTDLGFEESAPVTIGHDVWIGARAIIVDGVTIGHGAIIGANTVVAKDVPPYAVFYGSPPKARRFRFPQETIARLLESEWWNKAPDQINDDDLLALVQEHHPSNPENPAS</sequence>
<dbReference type="GO" id="GO:0016746">
    <property type="term" value="F:acyltransferase activity"/>
    <property type="evidence" value="ECO:0007669"/>
    <property type="project" value="UniProtKB-KW"/>
</dbReference>
<dbReference type="PANTHER" id="PTHR43300:SF11">
    <property type="entry name" value="ACETYLTRANSFERASE RV3034C-RELATED"/>
    <property type="match status" value="1"/>
</dbReference>
<dbReference type="SUPFAM" id="SSF51161">
    <property type="entry name" value="Trimeric LpxA-like enzymes"/>
    <property type="match status" value="1"/>
</dbReference>
<evidence type="ECO:0000313" key="6">
    <source>
        <dbReference type="Proteomes" id="UP000658278"/>
    </source>
</evidence>
<dbReference type="Proteomes" id="UP000658278">
    <property type="component" value="Unassembled WGS sequence"/>
</dbReference>
<gene>
    <name evidence="5" type="ORF">JIN81_10820</name>
</gene>
<name>A0A934RE24_9BACT</name>
<accession>A0A934RE24</accession>
<dbReference type="InterPro" id="IPR011004">
    <property type="entry name" value="Trimer_LpxA-like_sf"/>
</dbReference>
<proteinExistence type="inferred from homology"/>
<dbReference type="Gene3D" id="2.160.10.10">
    <property type="entry name" value="Hexapeptide repeat proteins"/>
    <property type="match status" value="1"/>
</dbReference>
<protein>
    <submittedName>
        <fullName evidence="5">CatB-related O-acetyltransferase</fullName>
    </submittedName>
</protein>
<keyword evidence="3" id="KW-0677">Repeat</keyword>
<keyword evidence="2" id="KW-0808">Transferase</keyword>
<dbReference type="CDD" id="cd03349">
    <property type="entry name" value="LbH_XAT"/>
    <property type="match status" value="1"/>
</dbReference>
<dbReference type="PANTHER" id="PTHR43300">
    <property type="entry name" value="ACETYLTRANSFERASE"/>
    <property type="match status" value="1"/>
</dbReference>
<evidence type="ECO:0000256" key="3">
    <source>
        <dbReference type="ARBA" id="ARBA00022737"/>
    </source>
</evidence>
<comment type="caution">
    <text evidence="5">The sequence shown here is derived from an EMBL/GenBank/DDBJ whole genome shotgun (WGS) entry which is preliminary data.</text>
</comment>
<comment type="similarity">
    <text evidence="1">Belongs to the transferase hexapeptide repeat family.</text>
</comment>
<dbReference type="Pfam" id="PF00132">
    <property type="entry name" value="Hexapep"/>
    <property type="match status" value="1"/>
</dbReference>
<evidence type="ECO:0000256" key="2">
    <source>
        <dbReference type="ARBA" id="ARBA00022679"/>
    </source>
</evidence>
<dbReference type="PROSITE" id="PS00101">
    <property type="entry name" value="HEXAPEP_TRANSFERASES"/>
    <property type="match status" value="1"/>
</dbReference>
<organism evidence="5 6">
    <name type="scientific">Haloferula rosea</name>
    <dbReference type="NCBI Taxonomy" id="490093"/>
    <lineage>
        <taxon>Bacteria</taxon>
        <taxon>Pseudomonadati</taxon>
        <taxon>Verrucomicrobiota</taxon>
        <taxon>Verrucomicrobiia</taxon>
        <taxon>Verrucomicrobiales</taxon>
        <taxon>Verrucomicrobiaceae</taxon>
        <taxon>Haloferula</taxon>
    </lineage>
</organism>